<keyword evidence="5" id="KW-1185">Reference proteome</keyword>
<keyword evidence="3" id="KW-0328">Glycosyltransferase</keyword>
<evidence type="ECO:0000256" key="3">
    <source>
        <dbReference type="RuleBase" id="RU003718"/>
    </source>
</evidence>
<evidence type="ECO:0000313" key="5">
    <source>
        <dbReference type="Proteomes" id="UP001161247"/>
    </source>
</evidence>
<name>A0AAV1ECC3_OLDCO</name>
<dbReference type="FunFam" id="3.40.50.2000:FF:000431">
    <property type="entry name" value="UDP-glycosyltransferase 90A1"/>
    <property type="match status" value="1"/>
</dbReference>
<dbReference type="AlphaFoldDB" id="A0AAV1ECC3"/>
<dbReference type="PANTHER" id="PTHR48047">
    <property type="entry name" value="GLYCOSYLTRANSFERASE"/>
    <property type="match status" value="1"/>
</dbReference>
<comment type="similarity">
    <text evidence="1 3">Belongs to the UDP-glycosyltransferase family.</text>
</comment>
<proteinExistence type="inferred from homology"/>
<dbReference type="GO" id="GO:0035251">
    <property type="term" value="F:UDP-glucosyltransferase activity"/>
    <property type="evidence" value="ECO:0007669"/>
    <property type="project" value="TreeGrafter"/>
</dbReference>
<dbReference type="Pfam" id="PF00201">
    <property type="entry name" value="UDPGT"/>
    <property type="match status" value="1"/>
</dbReference>
<evidence type="ECO:0000256" key="1">
    <source>
        <dbReference type="ARBA" id="ARBA00009995"/>
    </source>
</evidence>
<keyword evidence="2 3" id="KW-0808">Transferase</keyword>
<dbReference type="InterPro" id="IPR035595">
    <property type="entry name" value="UDP_glycos_trans_CS"/>
</dbReference>
<accession>A0AAV1ECC3</accession>
<dbReference type="CDD" id="cd03784">
    <property type="entry name" value="GT1_Gtf-like"/>
    <property type="match status" value="1"/>
</dbReference>
<dbReference type="PROSITE" id="PS00375">
    <property type="entry name" value="UDPGT"/>
    <property type="match status" value="1"/>
</dbReference>
<evidence type="ECO:0000256" key="2">
    <source>
        <dbReference type="ARBA" id="ARBA00022679"/>
    </source>
</evidence>
<sequence length="147" mass="16214">MARTNQGLLVHKWAPQLDILSHKSIAAFLSHCGWNSIIESLSQGVPIIGWPIAAEQGYNSKMLIEDMGVGVEICRGLQRNLDKEDVKNIVTMVLDNQEGKGQEMKKKALEIGKLMRDSVKEDEGFKGSSIKAMDDFISAVLSKKAKS</sequence>
<evidence type="ECO:0000313" key="4">
    <source>
        <dbReference type="EMBL" id="CAI9117349.1"/>
    </source>
</evidence>
<dbReference type="Gene3D" id="3.40.50.2000">
    <property type="entry name" value="Glycogen Phosphorylase B"/>
    <property type="match status" value="1"/>
</dbReference>
<dbReference type="EMBL" id="OX459126">
    <property type="protein sequence ID" value="CAI9117349.1"/>
    <property type="molecule type" value="Genomic_DNA"/>
</dbReference>
<protein>
    <submittedName>
        <fullName evidence="4">OLC1v1018725C1</fullName>
    </submittedName>
</protein>
<organism evidence="4 5">
    <name type="scientific">Oldenlandia corymbosa var. corymbosa</name>
    <dbReference type="NCBI Taxonomy" id="529605"/>
    <lineage>
        <taxon>Eukaryota</taxon>
        <taxon>Viridiplantae</taxon>
        <taxon>Streptophyta</taxon>
        <taxon>Embryophyta</taxon>
        <taxon>Tracheophyta</taxon>
        <taxon>Spermatophyta</taxon>
        <taxon>Magnoliopsida</taxon>
        <taxon>eudicotyledons</taxon>
        <taxon>Gunneridae</taxon>
        <taxon>Pentapetalae</taxon>
        <taxon>asterids</taxon>
        <taxon>lamiids</taxon>
        <taxon>Gentianales</taxon>
        <taxon>Rubiaceae</taxon>
        <taxon>Rubioideae</taxon>
        <taxon>Spermacoceae</taxon>
        <taxon>Hedyotis-Oldenlandia complex</taxon>
        <taxon>Oldenlandia</taxon>
    </lineage>
</organism>
<reference evidence="4" key="1">
    <citation type="submission" date="2023-03" db="EMBL/GenBank/DDBJ databases">
        <authorList>
            <person name="Julca I."/>
        </authorList>
    </citation>
    <scope>NUCLEOTIDE SEQUENCE</scope>
</reference>
<dbReference type="Proteomes" id="UP001161247">
    <property type="component" value="Chromosome 9"/>
</dbReference>
<dbReference type="PANTHER" id="PTHR48047:SF107">
    <property type="entry name" value="UDP-GLYCOSYLTRANSFERASE 92A1-LIKE"/>
    <property type="match status" value="1"/>
</dbReference>
<dbReference type="InterPro" id="IPR002213">
    <property type="entry name" value="UDP_glucos_trans"/>
</dbReference>
<dbReference type="SUPFAM" id="SSF53756">
    <property type="entry name" value="UDP-Glycosyltransferase/glycogen phosphorylase"/>
    <property type="match status" value="1"/>
</dbReference>
<gene>
    <name evidence="4" type="ORF">OLC1_LOCUS23424</name>
</gene>